<dbReference type="PRINTS" id="PR00725">
    <property type="entry name" value="DADACBPTASE1"/>
</dbReference>
<keyword evidence="2" id="KW-0732">Signal</keyword>
<keyword evidence="11" id="KW-0121">Carboxypeptidase</keyword>
<evidence type="ECO:0000256" key="6">
    <source>
        <dbReference type="ARBA" id="ARBA00023316"/>
    </source>
</evidence>
<evidence type="ECO:0000256" key="4">
    <source>
        <dbReference type="ARBA" id="ARBA00022960"/>
    </source>
</evidence>
<dbReference type="SUPFAM" id="SSF56601">
    <property type="entry name" value="beta-lactamase/transpeptidase-like"/>
    <property type="match status" value="1"/>
</dbReference>
<dbReference type="RefSeq" id="WP_160345676.1">
    <property type="nucleotide sequence ID" value="NZ_WSRR01000009.1"/>
</dbReference>
<dbReference type="GO" id="GO:0008360">
    <property type="term" value="P:regulation of cell shape"/>
    <property type="evidence" value="ECO:0007669"/>
    <property type="project" value="UniProtKB-KW"/>
</dbReference>
<dbReference type="InterPro" id="IPR018044">
    <property type="entry name" value="Peptidase_S11"/>
</dbReference>
<keyword evidence="11" id="KW-0645">Protease</keyword>
<keyword evidence="4" id="KW-0133">Cell shape</keyword>
<dbReference type="Gene3D" id="3.40.710.10">
    <property type="entry name" value="DD-peptidase/beta-lactamase superfamily"/>
    <property type="match status" value="1"/>
</dbReference>
<feature type="active site" description="Proton acceptor" evidence="7">
    <location>
        <position position="120"/>
    </location>
</feature>
<dbReference type="GO" id="GO:0009252">
    <property type="term" value="P:peptidoglycan biosynthetic process"/>
    <property type="evidence" value="ECO:0007669"/>
    <property type="project" value="UniProtKB-KW"/>
</dbReference>
<proteinExistence type="inferred from homology"/>
<evidence type="ECO:0000256" key="2">
    <source>
        <dbReference type="ARBA" id="ARBA00022729"/>
    </source>
</evidence>
<evidence type="ECO:0000256" key="9">
    <source>
        <dbReference type="RuleBase" id="RU004016"/>
    </source>
</evidence>
<keyword evidence="5" id="KW-0573">Peptidoglycan synthesis</keyword>
<evidence type="ECO:0000313" key="11">
    <source>
        <dbReference type="EMBL" id="MVX60891.1"/>
    </source>
</evidence>
<keyword evidence="6" id="KW-0961">Cell wall biogenesis/degradation</keyword>
<evidence type="ECO:0000256" key="7">
    <source>
        <dbReference type="PIRSR" id="PIRSR618044-1"/>
    </source>
</evidence>
<feature type="domain" description="Peptidase S11 D-alanyl-D-alanine carboxypeptidase A N-terminal" evidence="10">
    <location>
        <begin position="84"/>
        <end position="326"/>
    </location>
</feature>
<reference evidence="11 12" key="1">
    <citation type="submission" date="2019-12" db="EMBL/GenBank/DDBJ databases">
        <title>Microbes associate with the intestines of laboratory mice.</title>
        <authorList>
            <person name="Navarre W."/>
            <person name="Wong E."/>
        </authorList>
    </citation>
    <scope>NUCLEOTIDE SEQUENCE [LARGE SCALE GENOMIC DNA]</scope>
    <source>
        <strain evidence="11 12">NM66_B29</strain>
    </source>
</reference>
<feature type="binding site" evidence="8">
    <location>
        <position position="297"/>
    </location>
    <ligand>
        <name>substrate</name>
    </ligand>
</feature>
<dbReference type="GO" id="GO:0006508">
    <property type="term" value="P:proteolysis"/>
    <property type="evidence" value="ECO:0007669"/>
    <property type="project" value="InterPro"/>
</dbReference>
<dbReference type="Proteomes" id="UP000463388">
    <property type="component" value="Unassembled WGS sequence"/>
</dbReference>
<dbReference type="OrthoDB" id="3530815at2"/>
<dbReference type="PANTHER" id="PTHR21581">
    <property type="entry name" value="D-ALANYL-D-ALANINE CARBOXYPEPTIDASE"/>
    <property type="match status" value="1"/>
</dbReference>
<evidence type="ECO:0000256" key="1">
    <source>
        <dbReference type="ARBA" id="ARBA00007164"/>
    </source>
</evidence>
<evidence type="ECO:0000256" key="3">
    <source>
        <dbReference type="ARBA" id="ARBA00022801"/>
    </source>
</evidence>
<protein>
    <submittedName>
        <fullName evidence="11">Transpeptidase-like D-Ala-D-Ala carboxypeptidase VanY-D</fullName>
    </submittedName>
</protein>
<dbReference type="GO" id="GO:0009002">
    <property type="term" value="F:serine-type D-Ala-D-Ala carboxypeptidase activity"/>
    <property type="evidence" value="ECO:0007669"/>
    <property type="project" value="InterPro"/>
</dbReference>
<evidence type="ECO:0000256" key="8">
    <source>
        <dbReference type="PIRSR" id="PIRSR618044-2"/>
    </source>
</evidence>
<keyword evidence="12" id="KW-1185">Reference proteome</keyword>
<comment type="caution">
    <text evidence="11">The sequence shown here is derived from an EMBL/GenBank/DDBJ whole genome shotgun (WGS) entry which is preliminary data.</text>
</comment>
<dbReference type="AlphaFoldDB" id="A0A6N8JLX5"/>
<dbReference type="GO" id="GO:0071555">
    <property type="term" value="P:cell wall organization"/>
    <property type="evidence" value="ECO:0007669"/>
    <property type="project" value="UniProtKB-KW"/>
</dbReference>
<gene>
    <name evidence="11" type="ORF">GKZ27_05385</name>
</gene>
<name>A0A6N8JLX5_9ACTN</name>
<feature type="active site" description="Acyl-ester intermediate" evidence="7">
    <location>
        <position position="117"/>
    </location>
</feature>
<dbReference type="InterPro" id="IPR012338">
    <property type="entry name" value="Beta-lactam/transpept-like"/>
</dbReference>
<evidence type="ECO:0000256" key="5">
    <source>
        <dbReference type="ARBA" id="ARBA00022984"/>
    </source>
</evidence>
<sequence length="344" mass="36299">MAARRYATAYGRGRTKYRAGRSRRSAAKLCAIVLLLGALLSAVSGVLLSASSANTIPLASQAFDAREAWDSAGGPYCSGQGDSPPKTVEAKEVFLVDAESGRTVFERDSDKKIAPASTAKMATALTVIDLLPLDKEVEVGKEIGLINEESSRAWLERGDVLTVRQLLIALMLPSGNDAAYTLAVHAGRAAAGNNDLPMQDAIREFMGCVNAKAIALGAESSHFVVPDGFDAEGQYTTAVDLAILAKACLEDPTLAEIVSTPVSHEQWPSGEEATFRSTNQLIDPDSPYYFPGAMGIKTGSTTLAGACLVSAAEIEGRIYIGVVMGSSDESRFQDAINLYESIPG</sequence>
<dbReference type="PANTHER" id="PTHR21581:SF33">
    <property type="entry name" value="D-ALANYL-D-ALANINE CARBOXYPEPTIDASE DACB"/>
    <property type="match status" value="1"/>
</dbReference>
<organism evidence="11 12">
    <name type="scientific">Adlercreutzia mucosicola</name>
    <dbReference type="NCBI Taxonomy" id="580026"/>
    <lineage>
        <taxon>Bacteria</taxon>
        <taxon>Bacillati</taxon>
        <taxon>Actinomycetota</taxon>
        <taxon>Coriobacteriia</taxon>
        <taxon>Eggerthellales</taxon>
        <taxon>Eggerthellaceae</taxon>
        <taxon>Adlercreutzia</taxon>
    </lineage>
</organism>
<comment type="similarity">
    <text evidence="1 9">Belongs to the peptidase S11 family.</text>
</comment>
<evidence type="ECO:0000259" key="10">
    <source>
        <dbReference type="Pfam" id="PF00768"/>
    </source>
</evidence>
<evidence type="ECO:0000313" key="12">
    <source>
        <dbReference type="Proteomes" id="UP000463388"/>
    </source>
</evidence>
<accession>A0A6N8JLX5</accession>
<dbReference type="EMBL" id="WSRR01000009">
    <property type="protein sequence ID" value="MVX60891.1"/>
    <property type="molecule type" value="Genomic_DNA"/>
</dbReference>
<keyword evidence="3" id="KW-0378">Hydrolase</keyword>
<dbReference type="Pfam" id="PF00768">
    <property type="entry name" value="Peptidase_S11"/>
    <property type="match status" value="1"/>
</dbReference>
<feature type="active site" evidence="7">
    <location>
        <position position="174"/>
    </location>
</feature>
<dbReference type="InterPro" id="IPR001967">
    <property type="entry name" value="Peptidase_S11_N"/>
</dbReference>